<accession>F0Y999</accession>
<dbReference type="GeneID" id="20224696"/>
<feature type="compositionally biased region" description="Polar residues" evidence="1">
    <location>
        <begin position="311"/>
        <end position="325"/>
    </location>
</feature>
<keyword evidence="3" id="KW-1185">Reference proteome</keyword>
<name>F0Y999_AURAN</name>
<reference evidence="2 3" key="1">
    <citation type="journal article" date="2011" name="Proc. Natl. Acad. Sci. U.S.A.">
        <title>Niche of harmful alga Aureococcus anophagefferens revealed through ecogenomics.</title>
        <authorList>
            <person name="Gobler C.J."/>
            <person name="Berry D.L."/>
            <person name="Dyhrman S.T."/>
            <person name="Wilhelm S.W."/>
            <person name="Salamov A."/>
            <person name="Lobanov A.V."/>
            <person name="Zhang Y."/>
            <person name="Collier J.L."/>
            <person name="Wurch L.L."/>
            <person name="Kustka A.B."/>
            <person name="Dill B.D."/>
            <person name="Shah M."/>
            <person name="VerBerkmoes N.C."/>
            <person name="Kuo A."/>
            <person name="Terry A."/>
            <person name="Pangilinan J."/>
            <person name="Lindquist E.A."/>
            <person name="Lucas S."/>
            <person name="Paulsen I.T."/>
            <person name="Hattenrath-Lehmann T.K."/>
            <person name="Talmage S.C."/>
            <person name="Walker E.A."/>
            <person name="Koch F."/>
            <person name="Burson A.M."/>
            <person name="Marcoval M.A."/>
            <person name="Tang Y.Z."/>
            <person name="Lecleir G.R."/>
            <person name="Coyne K.J."/>
            <person name="Berg G.M."/>
            <person name="Bertrand E.M."/>
            <person name="Saito M.A."/>
            <person name="Gladyshev V.N."/>
            <person name="Grigoriev I.V."/>
        </authorList>
    </citation>
    <scope>NUCLEOTIDE SEQUENCE [LARGE SCALE GENOMIC DNA]</scope>
    <source>
        <strain evidence="3">CCMP 1984</strain>
    </source>
</reference>
<dbReference type="Proteomes" id="UP000002729">
    <property type="component" value="Unassembled WGS sequence"/>
</dbReference>
<evidence type="ECO:0000313" key="2">
    <source>
        <dbReference type="EMBL" id="EGB08376.1"/>
    </source>
</evidence>
<dbReference type="AlphaFoldDB" id="F0Y999"/>
<evidence type="ECO:0000313" key="3">
    <source>
        <dbReference type="Proteomes" id="UP000002729"/>
    </source>
</evidence>
<organism evidence="3">
    <name type="scientific">Aureococcus anophagefferens</name>
    <name type="common">Harmful bloom alga</name>
    <dbReference type="NCBI Taxonomy" id="44056"/>
    <lineage>
        <taxon>Eukaryota</taxon>
        <taxon>Sar</taxon>
        <taxon>Stramenopiles</taxon>
        <taxon>Ochrophyta</taxon>
        <taxon>Pelagophyceae</taxon>
        <taxon>Pelagomonadales</taxon>
        <taxon>Pelagomonadaceae</taxon>
        <taxon>Aureococcus</taxon>
    </lineage>
</organism>
<dbReference type="InParanoid" id="F0Y999"/>
<dbReference type="RefSeq" id="XP_009037095.1">
    <property type="nucleotide sequence ID" value="XM_009038847.1"/>
</dbReference>
<feature type="region of interest" description="Disordered" evidence="1">
    <location>
        <begin position="304"/>
        <end position="325"/>
    </location>
</feature>
<evidence type="ECO:0000256" key="1">
    <source>
        <dbReference type="SAM" id="MobiDB-lite"/>
    </source>
</evidence>
<proteinExistence type="predicted"/>
<dbReference type="EMBL" id="GL833128">
    <property type="protein sequence ID" value="EGB08376.1"/>
    <property type="molecule type" value="Genomic_DNA"/>
</dbReference>
<gene>
    <name evidence="2" type="ORF">AURANDRAFT_64185</name>
</gene>
<dbReference type="KEGG" id="aaf:AURANDRAFT_64185"/>
<sequence>MLCDALLADAAGARFDALLRAPLEELAASAGSGDDADEGVEEDPAFGDACVETVRRVVDVAGAVAHRRRCPLALVATAPLAVRCAFRVLLARPGPESRDWCARWAANLASDGAGVDPDAAAPGDDAPVRETIGGHVYAEWRRRVEPAAADASGALGAGRMASDALASVDAALRFLPPACLRGAPPAAAEAAAADAAGAARLLANRPKARDPKAAPQTGGALDPARVVGALAAVAPWLVALADDGRAGRGAAAGAALGALCDGLAAGSPWPRAALPLRRQCLNLICAFCWRNRTIKTSSESIEFRGRGRPDISTSKSLRSRATSLI</sequence>
<protein>
    <submittedName>
        <fullName evidence="2">Uncharacterized protein</fullName>
    </submittedName>
</protein>